<reference evidence="2 3" key="1">
    <citation type="journal article" date="2018" name="IMA Fungus">
        <title>IMA Genome-F 10: Nine draft genome sequences of Claviceps purpurea s.lat., including C. arundinis, C. humidiphila, and C. cf. spartinae, pseudomolecules for the pitch canker pathogen Fusarium circinatum, draft genome of Davidsoniella eucalypti, Grosmannia galeiformis, Quambalaria eucalypti, and Teratosphaeria destructans.</title>
        <authorList>
            <person name="Wingfield B.D."/>
            <person name="Liu M."/>
            <person name="Nguyen H.D."/>
            <person name="Lane F.A."/>
            <person name="Morgan S.W."/>
            <person name="De Vos L."/>
            <person name="Wilken P.M."/>
            <person name="Duong T.A."/>
            <person name="Aylward J."/>
            <person name="Coetzee M.P."/>
            <person name="Dadej K."/>
            <person name="De Beer Z.W."/>
            <person name="Findlay W."/>
            <person name="Havenga M."/>
            <person name="Kolarik M."/>
            <person name="Menzies J.G."/>
            <person name="Naidoo K."/>
            <person name="Pochopski O."/>
            <person name="Shoukouhi P."/>
            <person name="Santana Q.C."/>
            <person name="Seifert K.A."/>
            <person name="Soal N."/>
            <person name="Steenkamp E.T."/>
            <person name="Tatham C.T."/>
            <person name="van der Nest M.A."/>
            <person name="Wingfield M.J."/>
        </authorList>
    </citation>
    <scope>NUCLEOTIDE SEQUENCE [LARGE SCALE GENOMIC DNA]</scope>
    <source>
        <strain evidence="2">CMW44962</strain>
    </source>
</reference>
<name>A0A9W7SVI9_9PEZI</name>
<dbReference type="AlphaFoldDB" id="A0A9W7SVI9"/>
<evidence type="ECO:0000313" key="3">
    <source>
        <dbReference type="Proteomes" id="UP001138500"/>
    </source>
</evidence>
<protein>
    <submittedName>
        <fullName evidence="2">Uncharacterized protein</fullName>
    </submittedName>
</protein>
<dbReference type="EMBL" id="RIBY02001001">
    <property type="protein sequence ID" value="KAH9834295.1"/>
    <property type="molecule type" value="Genomic_DNA"/>
</dbReference>
<reference evidence="2 3" key="2">
    <citation type="journal article" date="2021" name="Curr. Genet.">
        <title>Genetic response to nitrogen starvation in the aggressive Eucalyptus foliar pathogen Teratosphaeria destructans.</title>
        <authorList>
            <person name="Havenga M."/>
            <person name="Wingfield B.D."/>
            <person name="Wingfield M.J."/>
            <person name="Dreyer L.L."/>
            <person name="Roets F."/>
            <person name="Aylward J."/>
        </authorList>
    </citation>
    <scope>NUCLEOTIDE SEQUENCE [LARGE SCALE GENOMIC DNA]</scope>
    <source>
        <strain evidence="2">CMW44962</strain>
    </source>
</reference>
<evidence type="ECO:0000256" key="1">
    <source>
        <dbReference type="SAM" id="MobiDB-lite"/>
    </source>
</evidence>
<feature type="non-terminal residue" evidence="2">
    <location>
        <position position="1"/>
    </location>
</feature>
<feature type="region of interest" description="Disordered" evidence="1">
    <location>
        <begin position="363"/>
        <end position="383"/>
    </location>
</feature>
<feature type="compositionally biased region" description="Basic and acidic residues" evidence="1">
    <location>
        <begin position="497"/>
        <end position="510"/>
    </location>
</feature>
<keyword evidence="3" id="KW-1185">Reference proteome</keyword>
<evidence type="ECO:0000313" key="2">
    <source>
        <dbReference type="EMBL" id="KAH9834295.1"/>
    </source>
</evidence>
<proteinExistence type="predicted"/>
<feature type="region of interest" description="Disordered" evidence="1">
    <location>
        <begin position="295"/>
        <end position="323"/>
    </location>
</feature>
<accession>A0A9W7SVI9</accession>
<dbReference type="Proteomes" id="UP001138500">
    <property type="component" value="Unassembled WGS sequence"/>
</dbReference>
<organism evidence="2 3">
    <name type="scientific">Teratosphaeria destructans</name>
    <dbReference type="NCBI Taxonomy" id="418781"/>
    <lineage>
        <taxon>Eukaryota</taxon>
        <taxon>Fungi</taxon>
        <taxon>Dikarya</taxon>
        <taxon>Ascomycota</taxon>
        <taxon>Pezizomycotina</taxon>
        <taxon>Dothideomycetes</taxon>
        <taxon>Dothideomycetidae</taxon>
        <taxon>Mycosphaerellales</taxon>
        <taxon>Teratosphaeriaceae</taxon>
        <taxon>Teratosphaeria</taxon>
    </lineage>
</organism>
<gene>
    <name evidence="2" type="ORF">Tdes44962_MAKER01952</name>
</gene>
<feature type="region of interest" description="Disordered" evidence="1">
    <location>
        <begin position="447"/>
        <end position="510"/>
    </location>
</feature>
<sequence length="510" mass="55157">ERRLHRPAHQAVGVDLDVVLVEARDLDLEGERDGHDVVLAVVVVAELEDALRPPQLVAAELDGAGQEVLGLAVGAFLGRDADVLDQDAVVRVVVVPYAPVRGTPATLGRELGGVARGIVADHVETDPIARAVVERGRPPHLDRSPVFHSQPAEAVLVLLGLLPSLPFAATEDGITVAHARRRRVDRQRVRLGIVASQVGREAGDADSGGERLEQRLGVRHERLESVGQLVPRMLDELLDRIQTLVQHAIDTARPFLDRGGQGALDTPRHTRGLTQAHPVELLHVRLLHELDEAQRETMTEQRQQEDRLAPRDDRGTPDARETDGALRIVEEAVDATVVELGRMVEEEIAEEPAEFAQGLVDAGDRPELQGDEGKAQDVTQDRHAHRPVLREAIHLPGGTDETGVAHDHAEMVDPLPLAPSFIGGLAVFDKVPCPVLLLRLPIEDEADADGVPESPDRGAEDEERLPGPGGGRDEGDGVHVGLQDDDGHVGDPVQIHVADDVVDRRNLGQH</sequence>
<comment type="caution">
    <text evidence="2">The sequence shown here is derived from an EMBL/GenBank/DDBJ whole genome shotgun (WGS) entry which is preliminary data.</text>
</comment>